<feature type="compositionally biased region" description="Basic and acidic residues" evidence="1">
    <location>
        <begin position="74"/>
        <end position="90"/>
    </location>
</feature>
<protein>
    <submittedName>
        <fullName evidence="2">Uncharacterized protein</fullName>
    </submittedName>
</protein>
<proteinExistence type="predicted"/>
<keyword evidence="3" id="KW-1185">Reference proteome</keyword>
<dbReference type="HOGENOM" id="CLU_437507_0_0_1"/>
<dbReference type="OrthoDB" id="3794025at2759"/>
<accession>E3S5P1</accession>
<evidence type="ECO:0000256" key="1">
    <source>
        <dbReference type="SAM" id="MobiDB-lite"/>
    </source>
</evidence>
<feature type="compositionally biased region" description="Polar residues" evidence="1">
    <location>
        <begin position="1"/>
        <end position="12"/>
    </location>
</feature>
<feature type="region of interest" description="Disordered" evidence="1">
    <location>
        <begin position="532"/>
        <end position="570"/>
    </location>
</feature>
<sequence>MMNSKDNIITGANPTTTDSPTTTDNPGANSTVTRPDPSAHSEINKTSAVQTPTEGIEDTVEEADVSAAPIEPVPEAKDVGKSDESIKSDQSDVSDQGYESGNVNHSSKGDDSNQSDDDPLASPFSTPKSEHVDDQSPVSDISEAEDGMDSAIAKDAASVPLAASKLVQPSKNGHVLPASPAVQVKKATVVTEDGKGQSQNSSVTLQEPPTPSRPSSSVPAHIRARAPHQYGLQTSRHMPPNELTRFNERHRSTWFNSPAYEPRRDTPDREQNARNSQLTAMKRELEEERAKNVRMRKSLEEEYKLKFDAASSDILNTFIREKVEAIMAKAHFEARNDDLNFREEKIQKIEVLLSEGQKRLVYDIEKKGGEPMSAVQTRHIRDEAKLSAEKRLADVEAKVSTEMDKLSAASKAQTTREECYKTLIRDSLLAELKKSTISLDKAEEIAEVEYRNGFAAGKEAGRKEVRETENQRSFLEGYRVSRHTHILLSKVRKGKIPSDSPELSFLYDPDHPYNLYTIGERLGRMGDGNVTAALPDGHTRNTAIEKKPRTSDKTDSTVQQQPEEPVRRMPPPRLTFAAELRGPSPMINGHVILANNAAAASSTRNGNVERPTVQVQEGESLIDLL</sequence>
<reference evidence="2 3" key="1">
    <citation type="journal article" date="2010" name="Genome Biol.">
        <title>A first genome assembly of the barley fungal pathogen Pyrenophora teres f. teres.</title>
        <authorList>
            <person name="Ellwood S.R."/>
            <person name="Liu Z."/>
            <person name="Syme R.A."/>
            <person name="Lai Z."/>
            <person name="Hane J.K."/>
            <person name="Keiper F."/>
            <person name="Moffat C.S."/>
            <person name="Oliver R.P."/>
            <person name="Friesen T.L."/>
        </authorList>
    </citation>
    <scope>NUCLEOTIDE SEQUENCE [LARGE SCALE GENOMIC DNA]</scope>
    <source>
        <strain evidence="2 3">0-1</strain>
    </source>
</reference>
<feature type="compositionally biased region" description="Polar residues" evidence="1">
    <location>
        <begin position="196"/>
        <end position="207"/>
    </location>
</feature>
<feature type="region of interest" description="Disordered" evidence="1">
    <location>
        <begin position="1"/>
        <end position="153"/>
    </location>
</feature>
<feature type="compositionally biased region" description="Basic and acidic residues" evidence="1">
    <location>
        <begin position="261"/>
        <end position="272"/>
    </location>
</feature>
<dbReference type="EMBL" id="GL537277">
    <property type="protein sequence ID" value="EFQ86710.1"/>
    <property type="molecule type" value="Genomic_DNA"/>
</dbReference>
<feature type="compositionally biased region" description="Polar residues" evidence="1">
    <location>
        <begin position="91"/>
        <end position="106"/>
    </location>
</feature>
<dbReference type="AlphaFoldDB" id="E3S5P1"/>
<feature type="region of interest" description="Disordered" evidence="1">
    <location>
        <begin position="167"/>
        <end position="219"/>
    </location>
</feature>
<dbReference type="Proteomes" id="UP000001067">
    <property type="component" value="Unassembled WGS sequence"/>
</dbReference>
<organism evidence="3">
    <name type="scientific">Pyrenophora teres f. teres (strain 0-1)</name>
    <name type="common">Barley net blotch fungus</name>
    <name type="synonym">Drechslera teres f. teres</name>
    <dbReference type="NCBI Taxonomy" id="861557"/>
    <lineage>
        <taxon>Eukaryota</taxon>
        <taxon>Fungi</taxon>
        <taxon>Dikarya</taxon>
        <taxon>Ascomycota</taxon>
        <taxon>Pezizomycotina</taxon>
        <taxon>Dothideomycetes</taxon>
        <taxon>Pleosporomycetidae</taxon>
        <taxon>Pleosporales</taxon>
        <taxon>Pleosporineae</taxon>
        <taxon>Pleosporaceae</taxon>
        <taxon>Pyrenophora</taxon>
    </lineage>
</organism>
<feature type="compositionally biased region" description="Low complexity" evidence="1">
    <location>
        <begin position="13"/>
        <end position="26"/>
    </location>
</feature>
<feature type="compositionally biased region" description="Basic and acidic residues" evidence="1">
    <location>
        <begin position="537"/>
        <end position="555"/>
    </location>
</feature>
<feature type="compositionally biased region" description="Acidic residues" evidence="1">
    <location>
        <begin position="55"/>
        <end position="64"/>
    </location>
</feature>
<name>E3S5P1_PYRTT</name>
<evidence type="ECO:0000313" key="3">
    <source>
        <dbReference type="Proteomes" id="UP000001067"/>
    </source>
</evidence>
<feature type="compositionally biased region" description="Polar residues" evidence="1">
    <location>
        <begin position="44"/>
        <end position="53"/>
    </location>
</feature>
<feature type="region of interest" description="Disordered" evidence="1">
    <location>
        <begin position="255"/>
        <end position="276"/>
    </location>
</feature>
<dbReference type="eggNOG" id="ENOG502RI6Q">
    <property type="taxonomic scope" value="Eukaryota"/>
</dbReference>
<evidence type="ECO:0000313" key="2">
    <source>
        <dbReference type="EMBL" id="EFQ86710.1"/>
    </source>
</evidence>
<gene>
    <name evidence="2" type="ORF">PTT_17970</name>
</gene>
<dbReference type="KEGG" id="pte:PTT_17970"/>